<accession>A0ACC3TEL9</accession>
<proteinExistence type="predicted"/>
<protein>
    <submittedName>
        <fullName evidence="1">Major facilitator superfamily domain-containing protein</fullName>
    </submittedName>
</protein>
<name>A0ACC3TEL9_9ASCO</name>
<reference evidence="2" key="1">
    <citation type="journal article" date="2024" name="Front. Bioeng. Biotechnol.">
        <title>Genome-scale model development and genomic sequencing of the oleaginous clade Lipomyces.</title>
        <authorList>
            <person name="Czajka J.J."/>
            <person name="Han Y."/>
            <person name="Kim J."/>
            <person name="Mondo S.J."/>
            <person name="Hofstad B.A."/>
            <person name="Robles A."/>
            <person name="Haridas S."/>
            <person name="Riley R."/>
            <person name="LaButti K."/>
            <person name="Pangilinan J."/>
            <person name="Andreopoulos W."/>
            <person name="Lipzen A."/>
            <person name="Yan J."/>
            <person name="Wang M."/>
            <person name="Ng V."/>
            <person name="Grigoriev I.V."/>
            <person name="Spatafora J.W."/>
            <person name="Magnuson J.K."/>
            <person name="Baker S.E."/>
            <person name="Pomraning K.R."/>
        </authorList>
    </citation>
    <scope>NUCLEOTIDE SEQUENCE [LARGE SCALE GENOMIC DNA]</scope>
    <source>
        <strain evidence="2">CBS 10300</strain>
    </source>
</reference>
<gene>
    <name evidence="1" type="ORF">V1517DRAFT_331946</name>
</gene>
<keyword evidence="2" id="KW-1185">Reference proteome</keyword>
<evidence type="ECO:0000313" key="2">
    <source>
        <dbReference type="Proteomes" id="UP001489719"/>
    </source>
</evidence>
<evidence type="ECO:0000313" key="1">
    <source>
        <dbReference type="EMBL" id="KAK9319607.1"/>
    </source>
</evidence>
<comment type="caution">
    <text evidence="1">The sequence shown here is derived from an EMBL/GenBank/DDBJ whole genome shotgun (WGS) entry which is preliminary data.</text>
</comment>
<organism evidence="1 2">
    <name type="scientific">Lipomyces orientalis</name>
    <dbReference type="NCBI Taxonomy" id="1233043"/>
    <lineage>
        <taxon>Eukaryota</taxon>
        <taxon>Fungi</taxon>
        <taxon>Dikarya</taxon>
        <taxon>Ascomycota</taxon>
        <taxon>Saccharomycotina</taxon>
        <taxon>Lipomycetes</taxon>
        <taxon>Lipomycetales</taxon>
        <taxon>Lipomycetaceae</taxon>
        <taxon>Lipomyces</taxon>
    </lineage>
</organism>
<dbReference type="EMBL" id="MU970174">
    <property type="protein sequence ID" value="KAK9319607.1"/>
    <property type="molecule type" value="Genomic_DNA"/>
</dbReference>
<dbReference type="Proteomes" id="UP001489719">
    <property type="component" value="Unassembled WGS sequence"/>
</dbReference>
<sequence length="419" mass="45709">MTTEEITEQKQPEIPPEEGVQGWLCVIGAGLCLFCTFGFLTAIGIFQTTYEQTTLSHYSPSTISWIFATQLCLMWAPGPLFGRVTDTYGPGPILYSCSILCVFSLCMTSLSKQYYQIFLAQGIGFGIGAGGVFTTAVVCVGQWFLRRRGLAIGIASACVSLGGVIFPIFFNRVMEVVGFYGAVRYTALFISILLAASCFLVKARLPRKKWNPEIKWFDVKLFKEKGFALYTIGAYFVMLGLWAPYNYLPSMALEAGFSPTMSLYLISIINSTSIFGRIIPPHLGDTFGHFNVITVVAFLTGAFILCLWLPFGIHHSQPGIVVFSLLYGFVSGAYVCLLMPCAAKTGSIETLGQRFGTFQVVMAISNLVGLPTLGAILNSQGNHDFTGLQLFAAVTVFIGTGLTIASTYLLAKAQKSWRV</sequence>